<dbReference type="GO" id="GO:0071973">
    <property type="term" value="P:bacterial-type flagellum-dependent cell motility"/>
    <property type="evidence" value="ECO:0007669"/>
    <property type="project" value="InterPro"/>
</dbReference>
<dbReference type="Gene3D" id="1.20.1330.10">
    <property type="entry name" value="f41 fragment of flagellin, N-terminal domain"/>
    <property type="match status" value="1"/>
</dbReference>
<sequence>MRIATSQFQATMNRALQDNQSAIASLTAQIASQKKIQVPSDDPVTAVRLSRLAREEAIVGQYRDNISSIKIRLSSNETYLQSMVNDITQSHDQLVWASDGSNTGEDLKAMVTTMTSLRDSLMYSANQKDQEGRYLFSGTATATPAITFTENPVPPQRRYEFTGNTDQQQSVVGNGINQTINVDVKGLDDLLNQMDATITALSQPNVSPGDPAVQTALKANMDGATSALDLISGKIASFGGAQNVMDTLDGNHANVSLSNQTAILDLGSLDMGEATIAMNGYNLALQASYKAYSKISNLSLFNIL</sequence>
<dbReference type="Proteomes" id="UP000481037">
    <property type="component" value="Unassembled WGS sequence"/>
</dbReference>
<keyword evidence="6" id="KW-0282">Flagellum</keyword>
<feature type="domain" description="Flagellin N-terminal" evidence="5">
    <location>
        <begin position="3"/>
        <end position="141"/>
    </location>
</feature>
<evidence type="ECO:0000256" key="4">
    <source>
        <dbReference type="ARBA" id="ARBA00023143"/>
    </source>
</evidence>
<proteinExistence type="inferred from homology"/>
<evidence type="ECO:0000256" key="1">
    <source>
        <dbReference type="ARBA" id="ARBA00004365"/>
    </source>
</evidence>
<protein>
    <submittedName>
        <fullName evidence="6">Flagellar hook-associated protein 3</fullName>
    </submittedName>
</protein>
<evidence type="ECO:0000313" key="7">
    <source>
        <dbReference type="Proteomes" id="UP000481037"/>
    </source>
</evidence>
<name>A0A6L5QHD8_9BURK</name>
<evidence type="ECO:0000256" key="2">
    <source>
        <dbReference type="ARBA" id="ARBA00004613"/>
    </source>
</evidence>
<keyword evidence="4" id="KW-0975">Bacterial flagellum</keyword>
<comment type="similarity">
    <text evidence="3">Belongs to the bacterial flagellin family.</text>
</comment>
<dbReference type="InterPro" id="IPR001029">
    <property type="entry name" value="Flagellin_N"/>
</dbReference>
<keyword evidence="7" id="KW-1185">Reference proteome</keyword>
<dbReference type="EMBL" id="WKJM01000011">
    <property type="protein sequence ID" value="MRX09157.1"/>
    <property type="molecule type" value="Genomic_DNA"/>
</dbReference>
<reference evidence="6 7" key="1">
    <citation type="submission" date="2019-11" db="EMBL/GenBank/DDBJ databases">
        <title>Novel species isolated from a subtropical stream in China.</title>
        <authorList>
            <person name="Lu H."/>
        </authorList>
    </citation>
    <scope>NUCLEOTIDE SEQUENCE [LARGE SCALE GENOMIC DNA]</scope>
    <source>
        <strain evidence="6 7">FT25W</strain>
    </source>
</reference>
<dbReference type="PANTHER" id="PTHR42792:SF1">
    <property type="entry name" value="FLAGELLAR HOOK-ASSOCIATED PROTEIN 3"/>
    <property type="match status" value="1"/>
</dbReference>
<dbReference type="GO" id="GO:0009424">
    <property type="term" value="C:bacterial-type flagellum hook"/>
    <property type="evidence" value="ECO:0007669"/>
    <property type="project" value="InterPro"/>
</dbReference>
<gene>
    <name evidence="6" type="primary">flgL</name>
    <name evidence="6" type="ORF">GJ697_15045</name>
</gene>
<dbReference type="GO" id="GO:0005576">
    <property type="term" value="C:extracellular region"/>
    <property type="evidence" value="ECO:0007669"/>
    <property type="project" value="UniProtKB-SubCell"/>
</dbReference>
<keyword evidence="6" id="KW-0969">Cilium</keyword>
<dbReference type="PANTHER" id="PTHR42792">
    <property type="entry name" value="FLAGELLIN"/>
    <property type="match status" value="1"/>
</dbReference>
<dbReference type="Pfam" id="PF00669">
    <property type="entry name" value="Flagellin_N"/>
    <property type="match status" value="1"/>
</dbReference>
<dbReference type="InterPro" id="IPR013384">
    <property type="entry name" value="Flagell_FlgL"/>
</dbReference>
<dbReference type="NCBIfam" id="TIGR02550">
    <property type="entry name" value="flagell_flgL"/>
    <property type="match status" value="1"/>
</dbReference>
<evidence type="ECO:0000256" key="3">
    <source>
        <dbReference type="ARBA" id="ARBA00005709"/>
    </source>
</evidence>
<keyword evidence="6" id="KW-0966">Cell projection</keyword>
<dbReference type="RefSeq" id="WP_154362484.1">
    <property type="nucleotide sequence ID" value="NZ_WKJM01000011.1"/>
</dbReference>
<dbReference type="InterPro" id="IPR001492">
    <property type="entry name" value="Flagellin"/>
</dbReference>
<evidence type="ECO:0000259" key="5">
    <source>
        <dbReference type="Pfam" id="PF00669"/>
    </source>
</evidence>
<comment type="caution">
    <text evidence="6">The sequence shown here is derived from an EMBL/GenBank/DDBJ whole genome shotgun (WGS) entry which is preliminary data.</text>
</comment>
<organism evidence="6 7">
    <name type="scientific">Duganella alba</name>
    <dbReference type="NCBI Taxonomy" id="2666081"/>
    <lineage>
        <taxon>Bacteria</taxon>
        <taxon>Pseudomonadati</taxon>
        <taxon>Pseudomonadota</taxon>
        <taxon>Betaproteobacteria</taxon>
        <taxon>Burkholderiales</taxon>
        <taxon>Oxalobacteraceae</taxon>
        <taxon>Telluria group</taxon>
        <taxon>Duganella</taxon>
    </lineage>
</organism>
<evidence type="ECO:0000313" key="6">
    <source>
        <dbReference type="EMBL" id="MRX09157.1"/>
    </source>
</evidence>
<dbReference type="GO" id="GO:0005198">
    <property type="term" value="F:structural molecule activity"/>
    <property type="evidence" value="ECO:0007669"/>
    <property type="project" value="InterPro"/>
</dbReference>
<dbReference type="AlphaFoldDB" id="A0A6L5QHD8"/>
<comment type="subcellular location">
    <subcellularLocation>
        <location evidence="1">Bacterial flagellum</location>
    </subcellularLocation>
    <subcellularLocation>
        <location evidence="2">Secreted</location>
    </subcellularLocation>
</comment>
<dbReference type="SUPFAM" id="SSF64518">
    <property type="entry name" value="Phase 1 flagellin"/>
    <property type="match status" value="1"/>
</dbReference>
<accession>A0A6L5QHD8</accession>